<proteinExistence type="inferred from homology"/>
<comment type="similarity">
    <text evidence="1">Belongs to the NAD(P)-dependent epimerase/dehydratase family.</text>
</comment>
<dbReference type="EMBL" id="JBHTHZ010000009">
    <property type="protein sequence ID" value="MFD0794280.1"/>
    <property type="molecule type" value="Genomic_DNA"/>
</dbReference>
<evidence type="ECO:0000313" key="4">
    <source>
        <dbReference type="Proteomes" id="UP001597010"/>
    </source>
</evidence>
<gene>
    <name evidence="3" type="ORF">ACFQZX_11685</name>
</gene>
<feature type="domain" description="NAD-dependent epimerase/dehydratase" evidence="2">
    <location>
        <begin position="5"/>
        <end position="234"/>
    </location>
</feature>
<organism evidence="3 4">
    <name type="scientific">Mucilaginibacter litoreus</name>
    <dbReference type="NCBI Taxonomy" id="1048221"/>
    <lineage>
        <taxon>Bacteria</taxon>
        <taxon>Pseudomonadati</taxon>
        <taxon>Bacteroidota</taxon>
        <taxon>Sphingobacteriia</taxon>
        <taxon>Sphingobacteriales</taxon>
        <taxon>Sphingobacteriaceae</taxon>
        <taxon>Mucilaginibacter</taxon>
    </lineage>
</organism>
<name>A0ABW3ATU8_9SPHI</name>
<dbReference type="RefSeq" id="WP_377115384.1">
    <property type="nucleotide sequence ID" value="NZ_JBHTHZ010000009.1"/>
</dbReference>
<comment type="caution">
    <text evidence="3">The sequence shown here is derived from an EMBL/GenBank/DDBJ whole genome shotgun (WGS) entry which is preliminary data.</text>
</comment>
<dbReference type="Gene3D" id="3.40.50.720">
    <property type="entry name" value="NAD(P)-binding Rossmann-like Domain"/>
    <property type="match status" value="1"/>
</dbReference>
<sequence length="316" mass="35686">MAEKILIIGANGQIGTELVTELRKIHGAENVIASDINSPNYAIRNSGPFEFANVLDKDNLHHLFDKHRPTQVYLLAAILSAVGEQKPKMAWDLNMTGLIHILDFAVEFKTQKVFWPSSIAVFGPHSPQYDTPQYCVMDPNTVYGFSKLAGERWCEYYFEKYGLDVRSLRYPGLIGWRANPGGGTTDYAVHIFHEALKHGKYQGFLSANTALPMMYMDDAIRATLQLMDAPAENITIRSSYNLAGISFTPEQLAAEITKHLPDFEMSYADNDPRQAIADSWPKSIDDSQAQQDWGWKLEYDLPKFTEDMLINLKNVI</sequence>
<evidence type="ECO:0000313" key="3">
    <source>
        <dbReference type="EMBL" id="MFD0794280.1"/>
    </source>
</evidence>
<evidence type="ECO:0000256" key="1">
    <source>
        <dbReference type="ARBA" id="ARBA00007637"/>
    </source>
</evidence>
<dbReference type="Pfam" id="PF01370">
    <property type="entry name" value="Epimerase"/>
    <property type="match status" value="1"/>
</dbReference>
<keyword evidence="4" id="KW-1185">Reference proteome</keyword>
<protein>
    <submittedName>
        <fullName evidence="3">NAD-dependent epimerase/dehydratase family protein</fullName>
    </submittedName>
</protein>
<dbReference type="InterPro" id="IPR036291">
    <property type="entry name" value="NAD(P)-bd_dom_sf"/>
</dbReference>
<accession>A0ABW3ATU8</accession>
<dbReference type="PANTHER" id="PTHR42687:SF1">
    <property type="entry name" value="L-THREONINE 3-DEHYDROGENASE, MITOCHONDRIAL"/>
    <property type="match status" value="1"/>
</dbReference>
<dbReference type="Proteomes" id="UP001597010">
    <property type="component" value="Unassembled WGS sequence"/>
</dbReference>
<evidence type="ECO:0000259" key="2">
    <source>
        <dbReference type="Pfam" id="PF01370"/>
    </source>
</evidence>
<dbReference type="InterPro" id="IPR001509">
    <property type="entry name" value="Epimerase_deHydtase"/>
</dbReference>
<dbReference type="SUPFAM" id="SSF51735">
    <property type="entry name" value="NAD(P)-binding Rossmann-fold domains"/>
    <property type="match status" value="1"/>
</dbReference>
<reference evidence="4" key="1">
    <citation type="journal article" date="2019" name="Int. J. Syst. Evol. Microbiol.">
        <title>The Global Catalogue of Microorganisms (GCM) 10K type strain sequencing project: providing services to taxonomists for standard genome sequencing and annotation.</title>
        <authorList>
            <consortium name="The Broad Institute Genomics Platform"/>
            <consortium name="The Broad Institute Genome Sequencing Center for Infectious Disease"/>
            <person name="Wu L."/>
            <person name="Ma J."/>
        </authorList>
    </citation>
    <scope>NUCLEOTIDE SEQUENCE [LARGE SCALE GENOMIC DNA]</scope>
    <source>
        <strain evidence="4">CCUG 61484</strain>
    </source>
</reference>
<dbReference type="InterPro" id="IPR051225">
    <property type="entry name" value="NAD(P)_epim/dehydratase"/>
</dbReference>
<dbReference type="PANTHER" id="PTHR42687">
    <property type="entry name" value="L-THREONINE 3-DEHYDROGENASE"/>
    <property type="match status" value="1"/>
</dbReference>